<evidence type="ECO:0000259" key="8">
    <source>
        <dbReference type="PROSITE" id="PS51779"/>
    </source>
</evidence>
<sequence>MSAKPPAPSSRDLARRRQYLRDQRRYKFYKGTWRSLALTGFAAGLLWLATSPVWLVRSPSQINISNNKLLSDEAIQALLPLPYPQPLLKIKPKDLEASLETHAPIAAAAVSRRLLPPGLHIRVKERQPVAIALPDTASPMQKIPAKSAAFRSPGLIDAQGYWMPRDSFQSIGSAASEPTLTVRGMQAGDEKDWQEMYEEIAQSPVKITVIDWTRPSNLILQSELGAVHLGPYGRGFEAQLVALDQLRSLNEKVNPEKVAFIDLHDPTHPIVEILQAASTPASPK</sequence>
<evidence type="ECO:0000313" key="10">
    <source>
        <dbReference type="Proteomes" id="UP000249354"/>
    </source>
</evidence>
<proteinExistence type="predicted"/>
<dbReference type="GO" id="GO:0005886">
    <property type="term" value="C:plasma membrane"/>
    <property type="evidence" value="ECO:0007669"/>
    <property type="project" value="TreeGrafter"/>
</dbReference>
<evidence type="ECO:0000256" key="4">
    <source>
        <dbReference type="ARBA" id="ARBA00022692"/>
    </source>
</evidence>
<evidence type="ECO:0000256" key="5">
    <source>
        <dbReference type="ARBA" id="ARBA00022989"/>
    </source>
</evidence>
<dbReference type="PANTHER" id="PTHR37820">
    <property type="entry name" value="CELL DIVISION PROTEIN DIVIB"/>
    <property type="match status" value="1"/>
</dbReference>
<evidence type="ECO:0000256" key="6">
    <source>
        <dbReference type="ARBA" id="ARBA00023136"/>
    </source>
</evidence>
<keyword evidence="2" id="KW-1003">Cell membrane</keyword>
<dbReference type="EMBL" id="QBMC01000036">
    <property type="protein sequence ID" value="PZO19912.1"/>
    <property type="molecule type" value="Genomic_DNA"/>
</dbReference>
<comment type="caution">
    <text evidence="9">The sequence shown here is derived from an EMBL/GenBank/DDBJ whole genome shotgun (WGS) entry which is preliminary data.</text>
</comment>
<gene>
    <name evidence="9" type="ORF">DCF25_07505</name>
</gene>
<dbReference type="Gene3D" id="3.10.20.310">
    <property type="entry name" value="membrane protein fhac"/>
    <property type="match status" value="1"/>
</dbReference>
<dbReference type="InterPro" id="IPR034746">
    <property type="entry name" value="POTRA"/>
</dbReference>
<keyword evidence="3 9" id="KW-0132">Cell division</keyword>
<dbReference type="InterPro" id="IPR050487">
    <property type="entry name" value="FtsQ_DivIB"/>
</dbReference>
<dbReference type="PANTHER" id="PTHR37820:SF1">
    <property type="entry name" value="CELL DIVISION PROTEIN FTSQ"/>
    <property type="match status" value="1"/>
</dbReference>
<accession>A0A2W4UHD5</accession>
<evidence type="ECO:0000256" key="2">
    <source>
        <dbReference type="ARBA" id="ARBA00022475"/>
    </source>
</evidence>
<keyword evidence="4" id="KW-0812">Transmembrane</keyword>
<evidence type="ECO:0000256" key="7">
    <source>
        <dbReference type="ARBA" id="ARBA00023306"/>
    </source>
</evidence>
<keyword evidence="7" id="KW-0131">Cell cycle</keyword>
<comment type="subcellular location">
    <subcellularLocation>
        <location evidence="1">Membrane</location>
    </subcellularLocation>
</comment>
<reference evidence="9 10" key="2">
    <citation type="submission" date="2018-06" db="EMBL/GenBank/DDBJ databases">
        <title>Metagenomic assembly of (sub)arctic Cyanobacteria and their associated microbiome from non-axenic cultures.</title>
        <authorList>
            <person name="Baurain D."/>
        </authorList>
    </citation>
    <scope>NUCLEOTIDE SEQUENCE [LARGE SCALE GENOMIC DNA]</scope>
    <source>
        <strain evidence="9">ULC129bin1</strain>
    </source>
</reference>
<reference evidence="10" key="1">
    <citation type="submission" date="2018-04" db="EMBL/GenBank/DDBJ databases">
        <authorList>
            <person name="Cornet L."/>
        </authorList>
    </citation>
    <scope>NUCLEOTIDE SEQUENCE [LARGE SCALE GENOMIC DNA]</scope>
</reference>
<name>A0A2W4UHD5_9CYAN</name>
<dbReference type="Pfam" id="PF08478">
    <property type="entry name" value="POTRA_1"/>
    <property type="match status" value="1"/>
</dbReference>
<protein>
    <submittedName>
        <fullName evidence="9">Cell division protein FtsQ</fullName>
    </submittedName>
</protein>
<dbReference type="Proteomes" id="UP000249354">
    <property type="component" value="Unassembled WGS sequence"/>
</dbReference>
<evidence type="ECO:0000256" key="3">
    <source>
        <dbReference type="ARBA" id="ARBA00022618"/>
    </source>
</evidence>
<keyword evidence="5" id="KW-1133">Transmembrane helix</keyword>
<keyword evidence="6" id="KW-0472">Membrane</keyword>
<evidence type="ECO:0000256" key="1">
    <source>
        <dbReference type="ARBA" id="ARBA00004370"/>
    </source>
</evidence>
<dbReference type="InterPro" id="IPR013685">
    <property type="entry name" value="POTRA_FtsQ_type"/>
</dbReference>
<dbReference type="GO" id="GO:0051301">
    <property type="term" value="P:cell division"/>
    <property type="evidence" value="ECO:0007669"/>
    <property type="project" value="UniProtKB-KW"/>
</dbReference>
<evidence type="ECO:0000313" key="9">
    <source>
        <dbReference type="EMBL" id="PZO19912.1"/>
    </source>
</evidence>
<dbReference type="AlphaFoldDB" id="A0A2W4UHD5"/>
<feature type="domain" description="POTRA" evidence="8">
    <location>
        <begin position="57"/>
        <end position="126"/>
    </location>
</feature>
<organism evidence="9 10">
    <name type="scientific">Leptolyngbya foveolarum</name>
    <dbReference type="NCBI Taxonomy" id="47253"/>
    <lineage>
        <taxon>Bacteria</taxon>
        <taxon>Bacillati</taxon>
        <taxon>Cyanobacteriota</taxon>
        <taxon>Cyanophyceae</taxon>
        <taxon>Leptolyngbyales</taxon>
        <taxon>Leptolyngbyaceae</taxon>
        <taxon>Leptolyngbya group</taxon>
        <taxon>Leptolyngbya</taxon>
    </lineage>
</organism>
<dbReference type="PROSITE" id="PS51779">
    <property type="entry name" value="POTRA"/>
    <property type="match status" value="1"/>
</dbReference>